<feature type="signal peptide" evidence="1">
    <location>
        <begin position="1"/>
        <end position="16"/>
    </location>
</feature>
<reference evidence="2 3" key="1">
    <citation type="journal article" date="2015" name="Genome Biol.">
        <title>Comparative genomics of Steinernema reveals deeply conserved gene regulatory networks.</title>
        <authorList>
            <person name="Dillman A.R."/>
            <person name="Macchietto M."/>
            <person name="Porter C.F."/>
            <person name="Rogers A."/>
            <person name="Williams B."/>
            <person name="Antoshechkin I."/>
            <person name="Lee M.M."/>
            <person name="Goodwin Z."/>
            <person name="Lu X."/>
            <person name="Lewis E.E."/>
            <person name="Goodrich-Blair H."/>
            <person name="Stock S.P."/>
            <person name="Adams B.J."/>
            <person name="Sternberg P.W."/>
            <person name="Mortazavi A."/>
        </authorList>
    </citation>
    <scope>NUCLEOTIDE SEQUENCE [LARGE SCALE GENOMIC DNA]</scope>
    <source>
        <strain evidence="2 3">ALL</strain>
    </source>
</reference>
<comment type="caution">
    <text evidence="2">The sequence shown here is derived from an EMBL/GenBank/DDBJ whole genome shotgun (WGS) entry which is preliminary data.</text>
</comment>
<reference evidence="2 3" key="2">
    <citation type="journal article" date="2019" name="G3 (Bethesda)">
        <title>Hybrid Assembly of the Genome of the Entomopathogenic Nematode Steinernema carpocapsae Identifies the X-Chromosome.</title>
        <authorList>
            <person name="Serra L."/>
            <person name="Macchietto M."/>
            <person name="Macias-Munoz A."/>
            <person name="McGill C.J."/>
            <person name="Rodriguez I.M."/>
            <person name="Rodriguez B."/>
            <person name="Murad R."/>
            <person name="Mortazavi A."/>
        </authorList>
    </citation>
    <scope>NUCLEOTIDE SEQUENCE [LARGE SCALE GENOMIC DNA]</scope>
    <source>
        <strain evidence="2 3">ALL</strain>
    </source>
</reference>
<gene>
    <name evidence="2" type="ORF">L596_013440</name>
</gene>
<dbReference type="AlphaFoldDB" id="A0A4U5P113"/>
<organism evidence="2 3">
    <name type="scientific">Steinernema carpocapsae</name>
    <name type="common">Entomopathogenic nematode</name>
    <dbReference type="NCBI Taxonomy" id="34508"/>
    <lineage>
        <taxon>Eukaryota</taxon>
        <taxon>Metazoa</taxon>
        <taxon>Ecdysozoa</taxon>
        <taxon>Nematoda</taxon>
        <taxon>Chromadorea</taxon>
        <taxon>Rhabditida</taxon>
        <taxon>Tylenchina</taxon>
        <taxon>Panagrolaimomorpha</taxon>
        <taxon>Strongyloidoidea</taxon>
        <taxon>Steinernematidae</taxon>
        <taxon>Steinernema</taxon>
    </lineage>
</organism>
<accession>A0A4U5P113</accession>
<keyword evidence="3" id="KW-1185">Reference proteome</keyword>
<dbReference type="Proteomes" id="UP000298663">
    <property type="component" value="Unassembled WGS sequence"/>
</dbReference>
<protein>
    <recommendedName>
        <fullName evidence="4">EB domain-containing protein</fullName>
    </recommendedName>
</protein>
<name>A0A4U5P113_STECR</name>
<dbReference type="EMBL" id="AZBU02000003">
    <property type="protein sequence ID" value="TKR89314.1"/>
    <property type="molecule type" value="Genomic_DNA"/>
</dbReference>
<sequence>MGRVICVLALCLAVSAAHVCRDDSCGKNALYVPLRTKLLVAAKRDLLVSQIVIFSKRYLLFRQPSRSMREFKSCFGGTLMDDQCYGAPTIRYWLDDNCTKRSFCVRGMILAFAHQCPYGDRCGLDKNRVMACICSDGSAC</sequence>
<keyword evidence="1" id="KW-0732">Signal</keyword>
<feature type="chain" id="PRO_5020530731" description="EB domain-containing protein" evidence="1">
    <location>
        <begin position="17"/>
        <end position="140"/>
    </location>
</feature>
<evidence type="ECO:0008006" key="4">
    <source>
        <dbReference type="Google" id="ProtNLM"/>
    </source>
</evidence>
<proteinExistence type="predicted"/>
<evidence type="ECO:0000256" key="1">
    <source>
        <dbReference type="SAM" id="SignalP"/>
    </source>
</evidence>
<evidence type="ECO:0000313" key="3">
    <source>
        <dbReference type="Proteomes" id="UP000298663"/>
    </source>
</evidence>
<evidence type="ECO:0000313" key="2">
    <source>
        <dbReference type="EMBL" id="TKR89314.1"/>
    </source>
</evidence>